<dbReference type="Proteomes" id="UP000371041">
    <property type="component" value="Chromosome"/>
</dbReference>
<dbReference type="RefSeq" id="WP_154077835.1">
    <property type="nucleotide sequence ID" value="NZ_CP045929.1"/>
</dbReference>
<dbReference type="Pfam" id="PF00717">
    <property type="entry name" value="Peptidase_S24"/>
    <property type="match status" value="1"/>
</dbReference>
<dbReference type="EMBL" id="CP045929">
    <property type="protein sequence ID" value="QGK71259.1"/>
    <property type="molecule type" value="Genomic_DNA"/>
</dbReference>
<dbReference type="InterPro" id="IPR036286">
    <property type="entry name" value="LexA/Signal_pep-like_sf"/>
</dbReference>
<dbReference type="AlphaFoldDB" id="A0A5Q3QIH2"/>
<evidence type="ECO:0000313" key="3">
    <source>
        <dbReference type="Proteomes" id="UP000371041"/>
    </source>
</evidence>
<dbReference type="InterPro" id="IPR015927">
    <property type="entry name" value="Peptidase_S24_S26A/B/C"/>
</dbReference>
<feature type="domain" description="Peptidase S24/S26A/S26B/S26C" evidence="1">
    <location>
        <begin position="14"/>
        <end position="74"/>
    </location>
</feature>
<reference evidence="3" key="1">
    <citation type="submission" date="2019-11" db="EMBL/GenBank/DDBJ databases">
        <title>The complete genome sequence of Saccharopolyspora sp. E2A.</title>
        <authorList>
            <person name="Zhang G."/>
        </authorList>
    </citation>
    <scope>NUCLEOTIDE SEQUENCE [LARGE SCALE GENOMIC DNA]</scope>
    <source>
        <strain evidence="3">E2A</strain>
    </source>
</reference>
<gene>
    <name evidence="2" type="ORF">GIY23_18570</name>
</gene>
<accession>A0A5Q3QIH2</accession>
<evidence type="ECO:0000259" key="1">
    <source>
        <dbReference type="Pfam" id="PF00717"/>
    </source>
</evidence>
<dbReference type="SUPFAM" id="SSF51306">
    <property type="entry name" value="LexA/Signal peptidase"/>
    <property type="match status" value="1"/>
</dbReference>
<name>A0A5Q3QIH2_9PSEU</name>
<sequence length="111" mass="12324">MDSLGRWPWRRVLVRGSSMSPTLRDRDVVVVRSRARPRPGDVALVQWASRPAQLSLKRVVHADGSGWHVVGDNGGASTDSRELGPAEVLGVARWRFWPRPGRLPSGFTPFT</sequence>
<protein>
    <submittedName>
        <fullName evidence="2">S26 family signal peptidase</fullName>
    </submittedName>
</protein>
<organism evidence="2 3">
    <name type="scientific">Allosaccharopolyspora coralli</name>
    <dbReference type="NCBI Taxonomy" id="2665642"/>
    <lineage>
        <taxon>Bacteria</taxon>
        <taxon>Bacillati</taxon>
        <taxon>Actinomycetota</taxon>
        <taxon>Actinomycetes</taxon>
        <taxon>Pseudonocardiales</taxon>
        <taxon>Pseudonocardiaceae</taxon>
        <taxon>Allosaccharopolyspora</taxon>
    </lineage>
</organism>
<keyword evidence="3" id="KW-1185">Reference proteome</keyword>
<proteinExistence type="predicted"/>
<dbReference type="Gene3D" id="2.10.109.10">
    <property type="entry name" value="Umud Fragment, subunit A"/>
    <property type="match status" value="1"/>
</dbReference>
<dbReference type="KEGG" id="sace:GIY23_18570"/>
<evidence type="ECO:0000313" key="2">
    <source>
        <dbReference type="EMBL" id="QGK71259.1"/>
    </source>
</evidence>
<dbReference type="CDD" id="cd06462">
    <property type="entry name" value="Peptidase_S24_S26"/>
    <property type="match status" value="1"/>
</dbReference>